<evidence type="ECO:0000313" key="2">
    <source>
        <dbReference type="Proteomes" id="UP000664795"/>
    </source>
</evidence>
<dbReference type="EMBL" id="JAFMYU010000005">
    <property type="protein sequence ID" value="MBO0931136.1"/>
    <property type="molecule type" value="Genomic_DNA"/>
</dbReference>
<dbReference type="RefSeq" id="WP_207335090.1">
    <property type="nucleotide sequence ID" value="NZ_JAFMYU010000005.1"/>
</dbReference>
<dbReference type="InterPro" id="IPR029058">
    <property type="entry name" value="AB_hydrolase_fold"/>
</dbReference>
<gene>
    <name evidence="1" type="ORF">J2I48_09040</name>
</gene>
<proteinExistence type="predicted"/>
<evidence type="ECO:0008006" key="3">
    <source>
        <dbReference type="Google" id="ProtNLM"/>
    </source>
</evidence>
<keyword evidence="2" id="KW-1185">Reference proteome</keyword>
<sequence length="440" mass="48065">MPIVHIHGVAVRNQADLNQREAMLARYIADELHHDDVAGDVPILRVFWGDLAAKFAWNLQACPDPATLVHMGGPVALSPNEQAQLLAEFDKELGQLPVNQPVAPVGGGGLILAGPAPAAAPQLRTRLKDLAPSDLSDLAVATILAERHQQLKQETLALLAADDVAHDPATPAQLAAQPNAETELALFQQLISQRYTELEQAQGQAQGGLLLQGPGWFGDLKDRIGEALGRAENATGSALTAVLSRFRPNLTRAAITFFGDVFVYQTNRGTPAKPGAIVTRLLDALRQAKQLQQQRHGEPIVLLSHSMGGQVVYDVLTHFLPNTPDLQDLKIDFWCATASQVGVFEELKIFAESSADFSLETGRQVPLPLPAHLGHWWNVWDPNDYLSFTAKPIFAGIDDEPYRSGMSVLEAHGGYLQQPSFYRKFADKLRTHLPANWFRP</sequence>
<accession>A0A939JZN7</accession>
<dbReference type="AlphaFoldDB" id="A0A939JZN7"/>
<dbReference type="Proteomes" id="UP000664795">
    <property type="component" value="Unassembled WGS sequence"/>
</dbReference>
<reference evidence="1 2" key="1">
    <citation type="submission" date="2021-03" db="EMBL/GenBank/DDBJ databases">
        <title>Fibrella sp. HMF5036 genome sequencing and assembly.</title>
        <authorList>
            <person name="Kang H."/>
            <person name="Kim H."/>
            <person name="Bae S."/>
            <person name="Joh K."/>
        </authorList>
    </citation>
    <scope>NUCLEOTIDE SEQUENCE [LARGE SCALE GENOMIC DNA]</scope>
    <source>
        <strain evidence="1 2">HMF5036</strain>
    </source>
</reference>
<dbReference type="SUPFAM" id="SSF53474">
    <property type="entry name" value="alpha/beta-Hydrolases"/>
    <property type="match status" value="1"/>
</dbReference>
<evidence type="ECO:0000313" key="1">
    <source>
        <dbReference type="EMBL" id="MBO0931136.1"/>
    </source>
</evidence>
<organism evidence="1 2">
    <name type="scientific">Fibrella aquatilis</name>
    <dbReference type="NCBI Taxonomy" id="2817059"/>
    <lineage>
        <taxon>Bacteria</taxon>
        <taxon>Pseudomonadati</taxon>
        <taxon>Bacteroidota</taxon>
        <taxon>Cytophagia</taxon>
        <taxon>Cytophagales</taxon>
        <taxon>Spirosomataceae</taxon>
        <taxon>Fibrella</taxon>
    </lineage>
</organism>
<protein>
    <recommendedName>
        <fullName evidence="3">Alpha/beta hydrolase</fullName>
    </recommendedName>
</protein>
<name>A0A939JZN7_9BACT</name>
<comment type="caution">
    <text evidence="1">The sequence shown here is derived from an EMBL/GenBank/DDBJ whole genome shotgun (WGS) entry which is preliminary data.</text>
</comment>